<dbReference type="EMBL" id="JABZXJ010000006">
    <property type="protein sequence ID" value="MBF1648963.1"/>
    <property type="molecule type" value="Genomic_DNA"/>
</dbReference>
<dbReference type="AlphaFoldDB" id="A0A930PIA4"/>
<name>A0A930PIA4_9MICC</name>
<reference evidence="2" key="1">
    <citation type="submission" date="2020-04" db="EMBL/GenBank/DDBJ databases">
        <title>Deep metagenomics examines the oral microbiome during advanced dental caries in children, revealing novel taxa and co-occurrences with host molecules.</title>
        <authorList>
            <person name="Baker J.L."/>
            <person name="Morton J.T."/>
            <person name="Dinis M."/>
            <person name="Alvarez R."/>
            <person name="Tran N.C."/>
            <person name="Knight R."/>
            <person name="Edlund A."/>
        </authorList>
    </citation>
    <scope>NUCLEOTIDE SEQUENCE</scope>
    <source>
        <strain evidence="2">JCVI_47_bin.4</strain>
    </source>
</reference>
<protein>
    <recommendedName>
        <fullName evidence="4">Secreted protein</fullName>
    </recommendedName>
</protein>
<sequence>MKSKSKIFAAALITSTFFAISGFVSAAPAHAASPCGWTADETWWFPDEYAEAGTYNHCGDGNMGVKVQHTYAELDICVTPGETRLFADPAIGAITFAYATDPC</sequence>
<accession>A0A930PIA4</accession>
<keyword evidence="1" id="KW-0732">Signal</keyword>
<evidence type="ECO:0000313" key="2">
    <source>
        <dbReference type="EMBL" id="MBF1648963.1"/>
    </source>
</evidence>
<evidence type="ECO:0008006" key="4">
    <source>
        <dbReference type="Google" id="ProtNLM"/>
    </source>
</evidence>
<organism evidence="2 3">
    <name type="scientific">Rothia dentocariosa</name>
    <dbReference type="NCBI Taxonomy" id="2047"/>
    <lineage>
        <taxon>Bacteria</taxon>
        <taxon>Bacillati</taxon>
        <taxon>Actinomycetota</taxon>
        <taxon>Actinomycetes</taxon>
        <taxon>Micrococcales</taxon>
        <taxon>Micrococcaceae</taxon>
        <taxon>Rothia</taxon>
    </lineage>
</organism>
<proteinExistence type="predicted"/>
<comment type="caution">
    <text evidence="2">The sequence shown here is derived from an EMBL/GenBank/DDBJ whole genome shotgun (WGS) entry which is preliminary data.</text>
</comment>
<feature type="signal peptide" evidence="1">
    <location>
        <begin position="1"/>
        <end position="26"/>
    </location>
</feature>
<evidence type="ECO:0000313" key="3">
    <source>
        <dbReference type="Proteomes" id="UP000769484"/>
    </source>
</evidence>
<dbReference type="InterPro" id="IPR045935">
    <property type="entry name" value="DUF6355"/>
</dbReference>
<gene>
    <name evidence="2" type="ORF">HXO56_02515</name>
</gene>
<dbReference type="Proteomes" id="UP000769484">
    <property type="component" value="Unassembled WGS sequence"/>
</dbReference>
<evidence type="ECO:0000256" key="1">
    <source>
        <dbReference type="SAM" id="SignalP"/>
    </source>
</evidence>
<dbReference type="Pfam" id="PF19882">
    <property type="entry name" value="DUF6355"/>
    <property type="match status" value="1"/>
</dbReference>
<feature type="chain" id="PRO_5037716693" description="Secreted protein" evidence="1">
    <location>
        <begin position="27"/>
        <end position="103"/>
    </location>
</feature>